<dbReference type="AlphaFoldDB" id="A0A9P4T6L5"/>
<dbReference type="Proteomes" id="UP000801428">
    <property type="component" value="Unassembled WGS sequence"/>
</dbReference>
<evidence type="ECO:0000313" key="3">
    <source>
        <dbReference type="Proteomes" id="UP000801428"/>
    </source>
</evidence>
<gene>
    <name evidence="2" type="ORF">E8E13_001334</name>
</gene>
<evidence type="ECO:0000313" key="2">
    <source>
        <dbReference type="EMBL" id="KAF2995329.1"/>
    </source>
</evidence>
<comment type="caution">
    <text evidence="2">The sequence shown here is derived from an EMBL/GenBank/DDBJ whole genome shotgun (WGS) entry which is preliminary data.</text>
</comment>
<name>A0A9P4T6L5_CURKU</name>
<feature type="region of interest" description="Disordered" evidence="1">
    <location>
        <begin position="1"/>
        <end position="65"/>
    </location>
</feature>
<sequence>MAASRLQAFISPPPTFAPPDSRLRASMPSAPYKSRKRQRAEPAQVEGASQPIAKRQKAERDSERRASAAVRWKSWIEGRFHPAQPVVPVVPVVLTVQGVDVPIDPTLKSLLLTRELLVAAPSTQ</sequence>
<protein>
    <submittedName>
        <fullName evidence="2">Uncharacterized protein</fullName>
    </submittedName>
</protein>
<proteinExistence type="predicted"/>
<feature type="compositionally biased region" description="Basic and acidic residues" evidence="1">
    <location>
        <begin position="56"/>
        <end position="65"/>
    </location>
</feature>
<dbReference type="EMBL" id="SWKU01000033">
    <property type="protein sequence ID" value="KAF2995329.1"/>
    <property type="molecule type" value="Genomic_DNA"/>
</dbReference>
<keyword evidence="3" id="KW-1185">Reference proteome</keyword>
<organism evidence="2 3">
    <name type="scientific">Curvularia kusanoi</name>
    <name type="common">Cochliobolus kusanoi</name>
    <dbReference type="NCBI Taxonomy" id="90978"/>
    <lineage>
        <taxon>Eukaryota</taxon>
        <taxon>Fungi</taxon>
        <taxon>Dikarya</taxon>
        <taxon>Ascomycota</taxon>
        <taxon>Pezizomycotina</taxon>
        <taxon>Dothideomycetes</taxon>
        <taxon>Pleosporomycetidae</taxon>
        <taxon>Pleosporales</taxon>
        <taxon>Pleosporineae</taxon>
        <taxon>Pleosporaceae</taxon>
        <taxon>Curvularia</taxon>
    </lineage>
</organism>
<reference evidence="2" key="1">
    <citation type="submission" date="2019-04" db="EMBL/GenBank/DDBJ databases">
        <title>Sequencing of skin fungus with MAO and IRED activity.</title>
        <authorList>
            <person name="Marsaioli A.J."/>
            <person name="Bonatto J.M.C."/>
            <person name="Reis Junior O."/>
        </authorList>
    </citation>
    <scope>NUCLEOTIDE SEQUENCE</scope>
    <source>
        <strain evidence="2">30M1</strain>
    </source>
</reference>
<evidence type="ECO:0000256" key="1">
    <source>
        <dbReference type="SAM" id="MobiDB-lite"/>
    </source>
</evidence>
<accession>A0A9P4T6L5</accession>